<keyword evidence="4" id="KW-0520">NAD</keyword>
<reference evidence="8" key="1">
    <citation type="submission" date="2020-06" db="EMBL/GenBank/DDBJ databases">
        <title>WGS assembly of Ceratodon purpureus strain R40.</title>
        <authorList>
            <person name="Carey S.B."/>
            <person name="Jenkins J."/>
            <person name="Shu S."/>
            <person name="Lovell J.T."/>
            <person name="Sreedasyam A."/>
            <person name="Maumus F."/>
            <person name="Tiley G.P."/>
            <person name="Fernandez-Pozo N."/>
            <person name="Barry K."/>
            <person name="Chen C."/>
            <person name="Wang M."/>
            <person name="Lipzen A."/>
            <person name="Daum C."/>
            <person name="Saski C.A."/>
            <person name="Payton A.C."/>
            <person name="Mcbreen J.C."/>
            <person name="Conrad R.E."/>
            <person name="Kollar L.M."/>
            <person name="Olsson S."/>
            <person name="Huttunen S."/>
            <person name="Landis J.B."/>
            <person name="Wickett N.J."/>
            <person name="Johnson M.G."/>
            <person name="Rensing S.A."/>
            <person name="Grimwood J."/>
            <person name="Schmutz J."/>
            <person name="Mcdaniel S.F."/>
        </authorList>
    </citation>
    <scope>NUCLEOTIDE SEQUENCE</scope>
    <source>
        <strain evidence="8">R40</strain>
    </source>
</reference>
<gene>
    <name evidence="8" type="ORF">KC19_5G117800</name>
</gene>
<keyword evidence="9" id="KW-1185">Reference proteome</keyword>
<protein>
    <recommendedName>
        <fullName evidence="1">protein acetyllysine N-acetyltransferase</fullName>
        <ecNumber evidence="1">2.3.1.286</ecNumber>
    </recommendedName>
</protein>
<dbReference type="SUPFAM" id="SSF52467">
    <property type="entry name" value="DHS-like NAD/FAD-binding domain"/>
    <property type="match status" value="1"/>
</dbReference>
<proteinExistence type="predicted"/>
<dbReference type="GO" id="GO:0003714">
    <property type="term" value="F:transcription corepressor activity"/>
    <property type="evidence" value="ECO:0007669"/>
    <property type="project" value="TreeGrafter"/>
</dbReference>
<keyword evidence="2" id="KW-0479">Metal-binding</keyword>
<evidence type="ECO:0000313" key="9">
    <source>
        <dbReference type="Proteomes" id="UP000822688"/>
    </source>
</evidence>
<dbReference type="Gene3D" id="3.40.50.1220">
    <property type="entry name" value="TPP-binding domain"/>
    <property type="match status" value="1"/>
</dbReference>
<dbReference type="GO" id="GO:0046872">
    <property type="term" value="F:metal ion binding"/>
    <property type="evidence" value="ECO:0007669"/>
    <property type="project" value="UniProtKB-KW"/>
</dbReference>
<sequence>MVPDVEADLAIVLGTSLKVSPANDLPLTTANRGKPLVIVNLQRTPLDRICSLRIFAKTDEVMAMLAEKLGMEIPPPRDVAAASGNNSQRRRHSEGSSLRPFGSSS</sequence>
<dbReference type="PROSITE" id="PS50305">
    <property type="entry name" value="SIRTUIN"/>
    <property type="match status" value="1"/>
</dbReference>
<dbReference type="InterPro" id="IPR026590">
    <property type="entry name" value="Ssirtuin_cat_dom"/>
</dbReference>
<evidence type="ECO:0000256" key="5">
    <source>
        <dbReference type="PROSITE-ProRule" id="PRU00236"/>
    </source>
</evidence>
<evidence type="ECO:0000256" key="4">
    <source>
        <dbReference type="ARBA" id="ARBA00023027"/>
    </source>
</evidence>
<dbReference type="EMBL" id="CM026425">
    <property type="protein sequence ID" value="KAG0576917.1"/>
    <property type="molecule type" value="Genomic_DNA"/>
</dbReference>
<dbReference type="GO" id="GO:0005634">
    <property type="term" value="C:nucleus"/>
    <property type="evidence" value="ECO:0007669"/>
    <property type="project" value="TreeGrafter"/>
</dbReference>
<evidence type="ECO:0000256" key="3">
    <source>
        <dbReference type="ARBA" id="ARBA00022833"/>
    </source>
</evidence>
<evidence type="ECO:0000256" key="1">
    <source>
        <dbReference type="ARBA" id="ARBA00012928"/>
    </source>
</evidence>
<feature type="domain" description="Deacetylase sirtuin-type" evidence="7">
    <location>
        <begin position="1"/>
        <end position="72"/>
    </location>
</feature>
<dbReference type="InterPro" id="IPR029035">
    <property type="entry name" value="DHS-like_NAD/FAD-binding_dom"/>
</dbReference>
<accession>A0A8T0I1L8</accession>
<dbReference type="GO" id="GO:0070403">
    <property type="term" value="F:NAD+ binding"/>
    <property type="evidence" value="ECO:0007669"/>
    <property type="project" value="TreeGrafter"/>
</dbReference>
<evidence type="ECO:0000313" key="8">
    <source>
        <dbReference type="EMBL" id="KAG0576917.1"/>
    </source>
</evidence>
<dbReference type="InterPro" id="IPR050134">
    <property type="entry name" value="NAD-dep_sirtuin_deacylases"/>
</dbReference>
<dbReference type="PANTHER" id="PTHR11085:SF12">
    <property type="entry name" value="NAD-DEPENDENT PROTEIN DEACYLASE SIRTUIN-6"/>
    <property type="match status" value="1"/>
</dbReference>
<dbReference type="OrthoDB" id="424302at2759"/>
<dbReference type="PANTHER" id="PTHR11085">
    <property type="entry name" value="NAD-DEPENDENT PROTEIN DEACYLASE SIRTUIN-5, MITOCHONDRIAL-RELATED"/>
    <property type="match status" value="1"/>
</dbReference>
<dbReference type="GO" id="GO:0017136">
    <property type="term" value="F:histone deacetylase activity, NAD-dependent"/>
    <property type="evidence" value="ECO:0007669"/>
    <property type="project" value="TreeGrafter"/>
</dbReference>
<dbReference type="Proteomes" id="UP000822688">
    <property type="component" value="Chromosome 5"/>
</dbReference>
<evidence type="ECO:0000259" key="7">
    <source>
        <dbReference type="PROSITE" id="PS50305"/>
    </source>
</evidence>
<dbReference type="AlphaFoldDB" id="A0A8T0I1L8"/>
<name>A0A8T0I1L8_CERPU</name>
<organism evidence="8 9">
    <name type="scientific">Ceratodon purpureus</name>
    <name type="common">Fire moss</name>
    <name type="synonym">Dicranum purpureum</name>
    <dbReference type="NCBI Taxonomy" id="3225"/>
    <lineage>
        <taxon>Eukaryota</taxon>
        <taxon>Viridiplantae</taxon>
        <taxon>Streptophyta</taxon>
        <taxon>Embryophyta</taxon>
        <taxon>Bryophyta</taxon>
        <taxon>Bryophytina</taxon>
        <taxon>Bryopsida</taxon>
        <taxon>Dicranidae</taxon>
        <taxon>Pseudoditrichales</taxon>
        <taxon>Ditrichaceae</taxon>
        <taxon>Ceratodon</taxon>
    </lineage>
</organism>
<dbReference type="EC" id="2.3.1.286" evidence="1"/>
<comment type="caution">
    <text evidence="8">The sequence shown here is derived from an EMBL/GenBank/DDBJ whole genome shotgun (WGS) entry which is preliminary data.</text>
</comment>
<feature type="region of interest" description="Disordered" evidence="6">
    <location>
        <begin position="74"/>
        <end position="105"/>
    </location>
</feature>
<keyword evidence="3" id="KW-0862">Zinc</keyword>
<evidence type="ECO:0000256" key="6">
    <source>
        <dbReference type="SAM" id="MobiDB-lite"/>
    </source>
</evidence>
<evidence type="ECO:0000256" key="2">
    <source>
        <dbReference type="ARBA" id="ARBA00022723"/>
    </source>
</evidence>
<comment type="caution">
    <text evidence="5">Lacks conserved residue(s) required for the propagation of feature annotation.</text>
</comment>
<dbReference type="GO" id="GO:0000122">
    <property type="term" value="P:negative regulation of transcription by RNA polymerase II"/>
    <property type="evidence" value="ECO:0007669"/>
    <property type="project" value="TreeGrafter"/>
</dbReference>